<proteinExistence type="predicted"/>
<dbReference type="STRING" id="996342.SAMN05443551_3292"/>
<keyword evidence="3" id="KW-1185">Reference proteome</keyword>
<dbReference type="RefSeq" id="WP_072779132.1">
    <property type="nucleotide sequence ID" value="NZ_FQXC01000004.1"/>
</dbReference>
<sequence>MTERYNKLAWVAAALAVLVWAFVPHLVSANVVVFPQVPTITVSDLPPVALDPETSKRADKGASHADN</sequence>
<organism evidence="2 3">
    <name type="scientific">Marivita hallyeonensis</name>
    <dbReference type="NCBI Taxonomy" id="996342"/>
    <lineage>
        <taxon>Bacteria</taxon>
        <taxon>Pseudomonadati</taxon>
        <taxon>Pseudomonadota</taxon>
        <taxon>Alphaproteobacteria</taxon>
        <taxon>Rhodobacterales</taxon>
        <taxon>Roseobacteraceae</taxon>
        <taxon>Marivita</taxon>
    </lineage>
</organism>
<evidence type="ECO:0000256" key="1">
    <source>
        <dbReference type="SAM" id="MobiDB-lite"/>
    </source>
</evidence>
<feature type="compositionally biased region" description="Basic and acidic residues" evidence="1">
    <location>
        <begin position="53"/>
        <end position="67"/>
    </location>
</feature>
<feature type="region of interest" description="Disordered" evidence="1">
    <location>
        <begin position="45"/>
        <end position="67"/>
    </location>
</feature>
<dbReference type="EMBL" id="FQXC01000004">
    <property type="protein sequence ID" value="SHH83240.1"/>
    <property type="molecule type" value="Genomic_DNA"/>
</dbReference>
<name>A0A1M5W6Z2_9RHOB</name>
<protein>
    <submittedName>
        <fullName evidence="2">Uncharacterized protein</fullName>
    </submittedName>
</protein>
<evidence type="ECO:0000313" key="2">
    <source>
        <dbReference type="EMBL" id="SHH83240.1"/>
    </source>
</evidence>
<dbReference type="AlphaFoldDB" id="A0A1M5W6Z2"/>
<accession>A0A1M5W6Z2</accession>
<dbReference type="Proteomes" id="UP000184221">
    <property type="component" value="Unassembled WGS sequence"/>
</dbReference>
<gene>
    <name evidence="2" type="ORF">SAMN05443551_3292</name>
</gene>
<reference evidence="2 3" key="1">
    <citation type="submission" date="2016-11" db="EMBL/GenBank/DDBJ databases">
        <authorList>
            <person name="Jaros S."/>
            <person name="Januszkiewicz K."/>
            <person name="Wedrychowicz H."/>
        </authorList>
    </citation>
    <scope>NUCLEOTIDE SEQUENCE [LARGE SCALE GENOMIC DNA]</scope>
    <source>
        <strain evidence="2 3">DSM 29431</strain>
    </source>
</reference>
<evidence type="ECO:0000313" key="3">
    <source>
        <dbReference type="Proteomes" id="UP000184221"/>
    </source>
</evidence>